<dbReference type="EMBL" id="PQCO01000116">
    <property type="protein sequence ID" value="PUE04643.1"/>
    <property type="molecule type" value="Genomic_DNA"/>
</dbReference>
<sequence length="219" mass="23986">MKVSSYEVELPVARDARALFRIPGDCALAVENAWLAGAQQWGGRVDRSIWWKVRRDCDYMRFLAASPTPPMHDFVRGYDYRNAYLSDLSPGLRCGADAGCLERQRDEADISSLLPRSAPSGLARGRDSGAPCRLENGVFRGWLDESGAGGRCVMDRASPGFRILAVDYADVNGDGYQDVVLRVVALGAGMRRAPQIVPLTRTAPDGPFSIPENVTIPRQ</sequence>
<accession>A0A657PMM4</accession>
<dbReference type="AlphaFoldDB" id="A0A657PMM4"/>
<reference evidence="1 2" key="1">
    <citation type="submission" date="2018-01" db="EMBL/GenBank/DDBJ databases">
        <title>Novel co-symbiosis in the lucinid bivalve Phacoides pectinatus.</title>
        <authorList>
            <person name="Lim S.J."/>
            <person name="Davis B.G."/>
            <person name="Gill D.E."/>
            <person name="Engel A.S."/>
            <person name="Anderson L.C."/>
            <person name="Campbell B.J."/>
        </authorList>
    </citation>
    <scope>NUCLEOTIDE SEQUENCE [LARGE SCALE GENOMIC DNA]</scope>
    <source>
        <strain evidence="1">N3_P5</strain>
    </source>
</reference>
<evidence type="ECO:0000313" key="1">
    <source>
        <dbReference type="EMBL" id="PUE04643.1"/>
    </source>
</evidence>
<comment type="caution">
    <text evidence="1">The sequence shown here is derived from an EMBL/GenBank/DDBJ whole genome shotgun (WGS) entry which is preliminary data.</text>
</comment>
<gene>
    <name evidence="1" type="ORF">C3L24_02785</name>
</gene>
<dbReference type="Proteomes" id="UP000250928">
    <property type="component" value="Unassembled WGS sequence"/>
</dbReference>
<evidence type="ECO:0000313" key="2">
    <source>
        <dbReference type="Proteomes" id="UP000250928"/>
    </source>
</evidence>
<protein>
    <submittedName>
        <fullName evidence="1">Ferric uptake regulator family protein</fullName>
    </submittedName>
</protein>
<organism evidence="1 2">
    <name type="scientific">Candidatus Sedimenticola endophacoides</name>
    <dbReference type="NCBI Taxonomy" id="2548426"/>
    <lineage>
        <taxon>Bacteria</taxon>
        <taxon>Pseudomonadati</taxon>
        <taxon>Pseudomonadota</taxon>
        <taxon>Gammaproteobacteria</taxon>
        <taxon>Chromatiales</taxon>
        <taxon>Sedimenticolaceae</taxon>
        <taxon>Sedimenticola</taxon>
    </lineage>
</organism>
<name>A0A657PMM4_9GAMM</name>
<proteinExistence type="predicted"/>